<organism evidence="5 6">
    <name type="scientific">Theileria orientalis</name>
    <dbReference type="NCBI Taxonomy" id="68886"/>
    <lineage>
        <taxon>Eukaryota</taxon>
        <taxon>Sar</taxon>
        <taxon>Alveolata</taxon>
        <taxon>Apicomplexa</taxon>
        <taxon>Aconoidasida</taxon>
        <taxon>Piroplasmida</taxon>
        <taxon>Theileriidae</taxon>
        <taxon>Theileria</taxon>
    </lineage>
</organism>
<dbReference type="SMART" id="SM00053">
    <property type="entry name" value="DYNc"/>
    <property type="match status" value="1"/>
</dbReference>
<dbReference type="Pfam" id="PF00350">
    <property type="entry name" value="Dynamin_N"/>
    <property type="match status" value="1"/>
</dbReference>
<dbReference type="GO" id="GO:0003924">
    <property type="term" value="F:GTPase activity"/>
    <property type="evidence" value="ECO:0007669"/>
    <property type="project" value="InterPro"/>
</dbReference>
<dbReference type="CDD" id="cd08771">
    <property type="entry name" value="DLP_1"/>
    <property type="match status" value="1"/>
</dbReference>
<dbReference type="PANTHER" id="PTHR11566:SF233">
    <property type="entry name" value="CHROMOSOME UNDETERMINED SCAFFOLD_59, WHOLE GENOME SHOTGUN SEQUENCE"/>
    <property type="match status" value="1"/>
</dbReference>
<evidence type="ECO:0000313" key="5">
    <source>
        <dbReference type="EMBL" id="UKJ89585.2"/>
    </source>
</evidence>
<dbReference type="EMBL" id="CP056067">
    <property type="protein sequence ID" value="UKJ89585.2"/>
    <property type="molecule type" value="Genomic_DNA"/>
</dbReference>
<feature type="domain" description="GED" evidence="3">
    <location>
        <begin position="550"/>
        <end position="641"/>
    </location>
</feature>
<dbReference type="GO" id="GO:0005525">
    <property type="term" value="F:GTP binding"/>
    <property type="evidence" value="ECO:0007669"/>
    <property type="project" value="InterPro"/>
</dbReference>
<dbReference type="InterPro" id="IPR045063">
    <property type="entry name" value="Dynamin_N"/>
</dbReference>
<dbReference type="GO" id="GO:0005737">
    <property type="term" value="C:cytoplasm"/>
    <property type="evidence" value="ECO:0007669"/>
    <property type="project" value="TreeGrafter"/>
</dbReference>
<dbReference type="GO" id="GO:0016020">
    <property type="term" value="C:membrane"/>
    <property type="evidence" value="ECO:0007669"/>
    <property type="project" value="TreeGrafter"/>
</dbReference>
<dbReference type="Pfam" id="PF01031">
    <property type="entry name" value="Dynamin_M"/>
    <property type="match status" value="1"/>
</dbReference>
<feature type="domain" description="Dynamin-type G" evidence="4">
    <location>
        <begin position="27"/>
        <end position="302"/>
    </location>
</feature>
<dbReference type="InterPro" id="IPR020850">
    <property type="entry name" value="GED_dom"/>
</dbReference>
<dbReference type="Gene3D" id="3.40.50.300">
    <property type="entry name" value="P-loop containing nucleotide triphosphate hydrolases"/>
    <property type="match status" value="1"/>
</dbReference>
<proteinExistence type="predicted"/>
<dbReference type="GO" id="GO:0008017">
    <property type="term" value="F:microtubule binding"/>
    <property type="evidence" value="ECO:0007669"/>
    <property type="project" value="TreeGrafter"/>
</dbReference>
<dbReference type="SMART" id="SM00302">
    <property type="entry name" value="GED"/>
    <property type="match status" value="1"/>
</dbReference>
<dbReference type="InterPro" id="IPR022812">
    <property type="entry name" value="Dynamin"/>
</dbReference>
<dbReference type="InterPro" id="IPR030381">
    <property type="entry name" value="G_DYNAMIN_dom"/>
</dbReference>
<dbReference type="FunFam" id="3.40.50.300:FF:001311">
    <property type="entry name" value="Dynamin-like protein-related"/>
    <property type="match status" value="1"/>
</dbReference>
<keyword evidence="1" id="KW-0547">Nucleotide-binding</keyword>
<accession>A0A976M6W4</accession>
<gene>
    <name evidence="5" type="ORF">MACJ_002836</name>
</gene>
<dbReference type="InterPro" id="IPR001401">
    <property type="entry name" value="Dynamin_GTPase"/>
</dbReference>
<dbReference type="InterPro" id="IPR000375">
    <property type="entry name" value="Dynamin_stalk"/>
</dbReference>
<dbReference type="Proteomes" id="UP000244803">
    <property type="component" value="Chromosome 4"/>
</dbReference>
<reference evidence="5" key="1">
    <citation type="submission" date="2022-07" db="EMBL/GenBank/DDBJ databases">
        <title>Evaluation of T. orientalis genome assembly methods using nanopore sequencing and analysis of variation between genomes.</title>
        <authorList>
            <person name="Yam J."/>
            <person name="Micallef M.L."/>
            <person name="Liu M."/>
            <person name="Djordjevic S.P."/>
            <person name="Bogema D.R."/>
            <person name="Jenkins C."/>
        </authorList>
    </citation>
    <scope>NUCLEOTIDE SEQUENCE</scope>
    <source>
        <strain evidence="5">Fish Creek</strain>
    </source>
</reference>
<dbReference type="PROSITE" id="PS51718">
    <property type="entry name" value="G_DYNAMIN_2"/>
    <property type="match status" value="1"/>
</dbReference>
<dbReference type="InterPro" id="IPR027417">
    <property type="entry name" value="P-loop_NTPase"/>
</dbReference>
<dbReference type="PROSITE" id="PS51388">
    <property type="entry name" value="GED"/>
    <property type="match status" value="1"/>
</dbReference>
<evidence type="ECO:0000256" key="2">
    <source>
        <dbReference type="ARBA" id="ARBA00023134"/>
    </source>
</evidence>
<dbReference type="AlphaFoldDB" id="A0A976M6W4"/>
<dbReference type="PANTHER" id="PTHR11566">
    <property type="entry name" value="DYNAMIN"/>
    <property type="match status" value="1"/>
</dbReference>
<sequence length="786" mass="87687">MTLDENPNLRQLVNLVDDLRDVGLHKYINLPRICVAGTQSSGKSSVLESIVGIDFLPRGDGIVTRRPIEFRLNRLKGNETDDLRPYIVFEGNEERFYDFEKARENIQNLTNERAGTNKGVVDDPIVLSVYSPDCPDLSLIDLPGVTRVPLKNSDQTDDIEALTKDMIMRYASDPRTIILAVVAANVDMSTSDALQLARRADPLGVRTLGVITKIDLMDKGANAVSMLQNDEVPLRLGYTGVKNRSQKDVLDGVTIKQAIENERKFFSEHKDYCTLNPSLWGVDSLVQKLTNVLLRHISGVLPELRVEVVSRQNSVRERLAVLGEKAPSDARERLELLWQLIGEFVDVFGGAIRGRFVRRLHEFLDADAVSSVQIRSIFNDLLDNFVGVDPFDKVSDFDIDQAIRIHEGDSLPGFPSPDTFEYLMLPQLQSIVPSIQDCLDKVHGTLELLSFKVAEKVFGRFPSLCNRVQMLSQQLFSEEREKTKAFLDQYVESETMYIFTNDSKYLLERPAEQTEYLDKAAQVTQSTMHAVSTTIDNFKGKKTRYSPEFIQEFRRRLNVYFGIVLRNVRDSVPKMIGQFLVRRSQKNLHYKIYTSLSQQEDLDLLFGEPDHVAKERFSLRDQMTVLSKAITLLNKDYTKCGDFDYQLNRDILTSQFNSAGGFTTSSMAAGMGMSSATSASLDYVSVKVGASAATSAAMGTHTGASSVSGDKFTTMNSISTVPSIQQSSNSAAHSVASQAYTSKSKPRGNLGSLGTNYVNGFSNLNISAKKPTELLKKVVSNNPLFD</sequence>
<protein>
    <submittedName>
        <fullName evidence="5">Dynamin</fullName>
    </submittedName>
</protein>
<evidence type="ECO:0000259" key="3">
    <source>
        <dbReference type="PROSITE" id="PS51388"/>
    </source>
</evidence>
<evidence type="ECO:0000313" key="6">
    <source>
        <dbReference type="Proteomes" id="UP000244803"/>
    </source>
</evidence>
<name>A0A976M6W4_THEOR</name>
<dbReference type="GO" id="GO:0005874">
    <property type="term" value="C:microtubule"/>
    <property type="evidence" value="ECO:0007669"/>
    <property type="project" value="TreeGrafter"/>
</dbReference>
<keyword evidence="2" id="KW-0342">GTP-binding</keyword>
<evidence type="ECO:0000256" key="1">
    <source>
        <dbReference type="ARBA" id="ARBA00022741"/>
    </source>
</evidence>
<dbReference type="Gene3D" id="1.20.120.1240">
    <property type="entry name" value="Dynamin, middle domain"/>
    <property type="match status" value="1"/>
</dbReference>
<dbReference type="PRINTS" id="PR00195">
    <property type="entry name" value="DYNAMIN"/>
</dbReference>
<dbReference type="SUPFAM" id="SSF52540">
    <property type="entry name" value="P-loop containing nucleoside triphosphate hydrolases"/>
    <property type="match status" value="1"/>
</dbReference>
<dbReference type="InterPro" id="IPR003130">
    <property type="entry name" value="GED"/>
</dbReference>
<evidence type="ECO:0000259" key="4">
    <source>
        <dbReference type="PROSITE" id="PS51718"/>
    </source>
</evidence>
<dbReference type="Pfam" id="PF02212">
    <property type="entry name" value="GED"/>
    <property type="match status" value="1"/>
</dbReference>
<dbReference type="OrthoDB" id="5061070at2759"/>